<evidence type="ECO:0000313" key="4">
    <source>
        <dbReference type="EMBL" id="KAG0247685.1"/>
    </source>
</evidence>
<keyword evidence="1" id="KW-0880">Kelch repeat</keyword>
<feature type="chain" id="PRO_5040191995" description="Galactose oxidase" evidence="3">
    <location>
        <begin position="18"/>
        <end position="322"/>
    </location>
</feature>
<evidence type="ECO:0000313" key="5">
    <source>
        <dbReference type="Proteomes" id="UP000726737"/>
    </source>
</evidence>
<dbReference type="SUPFAM" id="SSF117281">
    <property type="entry name" value="Kelch motif"/>
    <property type="match status" value="1"/>
</dbReference>
<name>A0A9P6PKV7_9FUNG</name>
<protein>
    <recommendedName>
        <fullName evidence="6">Galactose oxidase</fullName>
    </recommendedName>
</protein>
<proteinExistence type="predicted"/>
<comment type="caution">
    <text evidence="4">The sequence shown here is derived from an EMBL/GenBank/DDBJ whole genome shotgun (WGS) entry which is preliminary data.</text>
</comment>
<keyword evidence="5" id="KW-1185">Reference proteome</keyword>
<dbReference type="AlphaFoldDB" id="A0A9P6PKV7"/>
<keyword evidence="2" id="KW-0677">Repeat</keyword>
<evidence type="ECO:0000256" key="1">
    <source>
        <dbReference type="ARBA" id="ARBA00022441"/>
    </source>
</evidence>
<evidence type="ECO:0000256" key="2">
    <source>
        <dbReference type="ARBA" id="ARBA00022737"/>
    </source>
</evidence>
<organism evidence="4 5">
    <name type="scientific">Mortierella polycephala</name>
    <dbReference type="NCBI Taxonomy" id="41804"/>
    <lineage>
        <taxon>Eukaryota</taxon>
        <taxon>Fungi</taxon>
        <taxon>Fungi incertae sedis</taxon>
        <taxon>Mucoromycota</taxon>
        <taxon>Mortierellomycotina</taxon>
        <taxon>Mortierellomycetes</taxon>
        <taxon>Mortierellales</taxon>
        <taxon>Mortierellaceae</taxon>
        <taxon>Mortierella</taxon>
    </lineage>
</organism>
<feature type="non-terminal residue" evidence="4">
    <location>
        <position position="322"/>
    </location>
</feature>
<accession>A0A9P6PKV7</accession>
<reference evidence="4" key="1">
    <citation type="journal article" date="2020" name="Fungal Divers.">
        <title>Resolving the Mortierellaceae phylogeny through synthesis of multi-gene phylogenetics and phylogenomics.</title>
        <authorList>
            <person name="Vandepol N."/>
            <person name="Liber J."/>
            <person name="Desiro A."/>
            <person name="Na H."/>
            <person name="Kennedy M."/>
            <person name="Barry K."/>
            <person name="Grigoriev I.V."/>
            <person name="Miller A.N."/>
            <person name="O'Donnell K."/>
            <person name="Stajich J.E."/>
            <person name="Bonito G."/>
        </authorList>
    </citation>
    <scope>NUCLEOTIDE SEQUENCE</scope>
    <source>
        <strain evidence="4">KOD948</strain>
    </source>
</reference>
<dbReference type="PANTHER" id="PTHR46093">
    <property type="entry name" value="ACYL-COA-BINDING DOMAIN-CONTAINING PROTEIN 5"/>
    <property type="match status" value="1"/>
</dbReference>
<keyword evidence="3" id="KW-0732">Signal</keyword>
<evidence type="ECO:0008006" key="6">
    <source>
        <dbReference type="Google" id="ProtNLM"/>
    </source>
</evidence>
<dbReference type="Pfam" id="PF24681">
    <property type="entry name" value="Kelch_KLHDC2_KLHL20_DRC7"/>
    <property type="match status" value="1"/>
</dbReference>
<dbReference type="Gene3D" id="2.120.10.80">
    <property type="entry name" value="Kelch-type beta propeller"/>
    <property type="match status" value="2"/>
</dbReference>
<dbReference type="EMBL" id="JAAAJA010001260">
    <property type="protein sequence ID" value="KAG0247685.1"/>
    <property type="molecule type" value="Genomic_DNA"/>
</dbReference>
<evidence type="ECO:0000256" key="3">
    <source>
        <dbReference type="SAM" id="SignalP"/>
    </source>
</evidence>
<sequence length="322" mass="34976">MIRSLLVLFALVLTVAAYQPVTYSATALLGSRLYIYGGLTNLSSSASISSQFATVSLANDFDTDDIPWEYLPGSYLTAMASGMPSHDQRRFIVTGNYDHLGHSAALIFDSTSRIWKQAPDLPGDASTMNDYGRIMPGAALDTHTGVLIEFGGANRTNITNEINILDTNKATDMVTWIYSGYLDSVPPIYAPLMIYLPTPRLTLIMGGCDQLDSNGNPSHFVTFDILYTLTSDSIITTRLETSRIMVQGTIPPPRLLPCIAVLPDGNVLMMGGGNPNEALADAWVLNTQSWTWSERSIKDMPAQGIMGHSCRAADNKQILVIG</sequence>
<dbReference type="OrthoDB" id="432528at2759"/>
<feature type="signal peptide" evidence="3">
    <location>
        <begin position="1"/>
        <end position="17"/>
    </location>
</feature>
<dbReference type="InterPro" id="IPR015915">
    <property type="entry name" value="Kelch-typ_b-propeller"/>
</dbReference>
<gene>
    <name evidence="4" type="ORF">BG011_001082</name>
</gene>
<dbReference type="PANTHER" id="PTHR46093:SF18">
    <property type="entry name" value="FIBRONECTIN TYPE-III DOMAIN-CONTAINING PROTEIN"/>
    <property type="match status" value="1"/>
</dbReference>
<dbReference type="Proteomes" id="UP000726737">
    <property type="component" value="Unassembled WGS sequence"/>
</dbReference>